<gene>
    <name evidence="3" type="ORF">A1O1_04941</name>
</gene>
<feature type="region of interest" description="Disordered" evidence="1">
    <location>
        <begin position="57"/>
        <end position="91"/>
    </location>
</feature>
<feature type="region of interest" description="Disordered" evidence="1">
    <location>
        <begin position="351"/>
        <end position="402"/>
    </location>
</feature>
<feature type="region of interest" description="Disordered" evidence="1">
    <location>
        <begin position="125"/>
        <end position="171"/>
    </location>
</feature>
<evidence type="ECO:0000256" key="1">
    <source>
        <dbReference type="SAM" id="MobiDB-lite"/>
    </source>
</evidence>
<feature type="compositionally biased region" description="Low complexity" evidence="1">
    <location>
        <begin position="208"/>
        <end position="220"/>
    </location>
</feature>
<feature type="region of interest" description="Disordered" evidence="1">
    <location>
        <begin position="186"/>
        <end position="220"/>
    </location>
</feature>
<dbReference type="Proteomes" id="UP000019484">
    <property type="component" value="Unassembled WGS sequence"/>
</dbReference>
<keyword evidence="2" id="KW-0812">Transmembrane</keyword>
<organism evidence="3 4">
    <name type="scientific">Capronia coronata CBS 617.96</name>
    <dbReference type="NCBI Taxonomy" id="1182541"/>
    <lineage>
        <taxon>Eukaryota</taxon>
        <taxon>Fungi</taxon>
        <taxon>Dikarya</taxon>
        <taxon>Ascomycota</taxon>
        <taxon>Pezizomycotina</taxon>
        <taxon>Eurotiomycetes</taxon>
        <taxon>Chaetothyriomycetidae</taxon>
        <taxon>Chaetothyriales</taxon>
        <taxon>Herpotrichiellaceae</taxon>
        <taxon>Capronia</taxon>
    </lineage>
</organism>
<dbReference type="RefSeq" id="XP_007724020.1">
    <property type="nucleotide sequence ID" value="XM_007725830.1"/>
</dbReference>
<keyword evidence="2" id="KW-0472">Membrane</keyword>
<protein>
    <submittedName>
        <fullName evidence="3">Uncharacterized protein</fullName>
    </submittedName>
</protein>
<sequence length="488" mass="54311">MAPVPMPVEAQAQQGSQASQSATLPISPSLIVGIVILAAFAVIIVIASVFRFCCGNGNGNPGGNRESKKRSMRVEDEANANVDTDEFNPNRPRSAAQLARMKEVRDINNMYAWERARRAKIEIGELSPPPPLMSRRHSRNGTSDAWSSIGDISSGLASGSTSAPHSEIHPVEDHSRAAFFYNTDDPYADSSSRQRLNHLAPPTSARNSYQTSSSVYSSRRQSSVLLPHAVQYPGDIKASSPSPLRHEYEGFEPNYAEESDPPVNVEVDAAHTSTTERMQAPEPRAHARDHFQNQNQNQNPRIIINDNDEEDIVAGLRTPGRARYHEENDDFEPVDLFGGHRYFSDGVQEEEDGMHMRPGPSDLESNLARPRTRPRLDAPLPLPETETESFPAYPTHSHGQPSVSIYDNEQARDDGPEQHDGMNYGPYAGARNDHVDLGYGNQDARDDPVDYETEEQIIQQRARQGSRDGVRTLIQEWERVNGRFVREL</sequence>
<evidence type="ECO:0000256" key="2">
    <source>
        <dbReference type="SAM" id="Phobius"/>
    </source>
</evidence>
<dbReference type="GeneID" id="19159819"/>
<dbReference type="HOGENOM" id="CLU_050870_0_0_1"/>
<reference evidence="3 4" key="1">
    <citation type="submission" date="2013-03" db="EMBL/GenBank/DDBJ databases">
        <title>The Genome Sequence of Capronia coronata CBS 617.96.</title>
        <authorList>
            <consortium name="The Broad Institute Genomics Platform"/>
            <person name="Cuomo C."/>
            <person name="de Hoog S."/>
            <person name="Gorbushina A."/>
            <person name="Walker B."/>
            <person name="Young S.K."/>
            <person name="Zeng Q."/>
            <person name="Gargeya S."/>
            <person name="Fitzgerald M."/>
            <person name="Haas B."/>
            <person name="Abouelleil A."/>
            <person name="Allen A.W."/>
            <person name="Alvarado L."/>
            <person name="Arachchi H.M."/>
            <person name="Berlin A.M."/>
            <person name="Chapman S.B."/>
            <person name="Gainer-Dewar J."/>
            <person name="Goldberg J."/>
            <person name="Griggs A."/>
            <person name="Gujja S."/>
            <person name="Hansen M."/>
            <person name="Howarth C."/>
            <person name="Imamovic A."/>
            <person name="Ireland A."/>
            <person name="Larimer J."/>
            <person name="McCowan C."/>
            <person name="Murphy C."/>
            <person name="Pearson M."/>
            <person name="Poon T.W."/>
            <person name="Priest M."/>
            <person name="Roberts A."/>
            <person name="Saif S."/>
            <person name="Shea T."/>
            <person name="Sisk P."/>
            <person name="Sykes S."/>
            <person name="Wortman J."/>
            <person name="Nusbaum C."/>
            <person name="Birren B."/>
        </authorList>
    </citation>
    <scope>NUCLEOTIDE SEQUENCE [LARGE SCALE GENOMIC DNA]</scope>
    <source>
        <strain evidence="3 4">CBS 617.96</strain>
    </source>
</reference>
<evidence type="ECO:0000313" key="4">
    <source>
        <dbReference type="Proteomes" id="UP000019484"/>
    </source>
</evidence>
<keyword evidence="2" id="KW-1133">Transmembrane helix</keyword>
<evidence type="ECO:0000313" key="3">
    <source>
        <dbReference type="EMBL" id="EXJ88014.1"/>
    </source>
</evidence>
<feature type="compositionally biased region" description="Low complexity" evidence="1">
    <location>
        <begin position="10"/>
        <end position="20"/>
    </location>
</feature>
<feature type="region of interest" description="Disordered" evidence="1">
    <location>
        <begin position="272"/>
        <end position="298"/>
    </location>
</feature>
<comment type="caution">
    <text evidence="3">The sequence shown here is derived from an EMBL/GenBank/DDBJ whole genome shotgun (WGS) entry which is preliminary data.</text>
</comment>
<keyword evidence="4" id="KW-1185">Reference proteome</keyword>
<dbReference type="OrthoDB" id="4153359at2759"/>
<dbReference type="EMBL" id="AMWN01000004">
    <property type="protein sequence ID" value="EXJ88014.1"/>
    <property type="molecule type" value="Genomic_DNA"/>
</dbReference>
<feature type="region of interest" description="Disordered" evidence="1">
    <location>
        <begin position="1"/>
        <end position="20"/>
    </location>
</feature>
<proteinExistence type="predicted"/>
<dbReference type="AlphaFoldDB" id="W9Z0F8"/>
<name>W9Z0F8_9EURO</name>
<feature type="compositionally biased region" description="Polar residues" evidence="1">
    <location>
        <begin position="155"/>
        <end position="164"/>
    </location>
</feature>
<feature type="transmembrane region" description="Helical" evidence="2">
    <location>
        <begin position="30"/>
        <end position="50"/>
    </location>
</feature>
<accession>W9Z0F8</accession>